<dbReference type="Pfam" id="PF00350">
    <property type="entry name" value="Dynamin_N"/>
    <property type="match status" value="1"/>
</dbReference>
<dbReference type="InterPro" id="IPR051943">
    <property type="entry name" value="TRAFAC_Dynamin-like_GTPase"/>
</dbReference>
<keyword evidence="4" id="KW-1185">Reference proteome</keyword>
<dbReference type="InterPro" id="IPR027417">
    <property type="entry name" value="P-loop_NTPase"/>
</dbReference>
<keyword evidence="1" id="KW-0812">Transmembrane</keyword>
<dbReference type="SUPFAM" id="SSF52540">
    <property type="entry name" value="P-loop containing nucleoside triphosphate hydrolases"/>
    <property type="match status" value="1"/>
</dbReference>
<reference evidence="3 4" key="1">
    <citation type="submission" date="2020-08" db="EMBL/GenBank/DDBJ databases">
        <title>Genomic Encyclopedia of Type Strains, Phase III (KMG-III): the genomes of soil and plant-associated and newly described type strains.</title>
        <authorList>
            <person name="Whitman W."/>
        </authorList>
    </citation>
    <scope>NUCLEOTIDE SEQUENCE [LARGE SCALE GENOMIC DNA]</scope>
    <source>
        <strain evidence="3 4">CECT 8960</strain>
    </source>
</reference>
<keyword evidence="1" id="KW-1133">Transmembrane helix</keyword>
<dbReference type="InterPro" id="IPR045063">
    <property type="entry name" value="Dynamin_N"/>
</dbReference>
<feature type="transmembrane region" description="Helical" evidence="1">
    <location>
        <begin position="473"/>
        <end position="499"/>
    </location>
</feature>
<dbReference type="Gene3D" id="3.40.50.300">
    <property type="entry name" value="P-loop containing nucleotide triphosphate hydrolases"/>
    <property type="match status" value="1"/>
</dbReference>
<dbReference type="PANTHER" id="PTHR43681">
    <property type="entry name" value="TRANSMEMBRANE GTPASE FZO"/>
    <property type="match status" value="1"/>
</dbReference>
<comment type="caution">
    <text evidence="3">The sequence shown here is derived from an EMBL/GenBank/DDBJ whole genome shotgun (WGS) entry which is preliminary data.</text>
</comment>
<sequence>MTKAAASTAPAVPTGGPAARAGDLVDLGLRACEAFGRPDLAGRLAGMKARLADPVSHIVVAGEFKQGKSSLVNALVGAPVCPVDDDAATAVPTYVRHGDEASAELVWQGDEQRREAIALADVRQHVVENGTEGERVAGVEVRIPRAILAGGMVLVDTPGVGGLGSAHAAASLAAISLADAVLFVTSAAQELTRSEIDFLRRARALCPTVACVLTKTDFYPAWRRIRELDEAHLAAEPGPAVPLLAVSSSLRARAVKNSDAGLNAESGYPGLIEFVRDLVGGSAEQRLANEAAAEVVSLCDQLGASFAAEREALADPVSAQRVVDELTAVKSRVEQLKTAAARWNQTLTDGIADLTSDIDHDLRSRIRAVTAEADEALEKSDPADTWQEMGSWLQAKTAAELLTNYELLRDRATDLSERVGEHFRAASGVLLRTPTVHDPTPLAAGEVDQDLDLKKMRVVKQAMVAIKGAYGSAVMFSLLGSMVGIVLGPIGVGIGLVLGHRGLREEKKRQVQKRRTEARNAVRRYCDKVTFVAAKDSRDTLRRVQRELRDHYTSLAEELNKSNAAALTAATEAANRSQTDRVKRLKDVDAELERLRKLRARAEAVAR</sequence>
<accession>A0A7W7VHZ2</accession>
<organism evidence="3 4">
    <name type="scientific">Actinophytocola algeriensis</name>
    <dbReference type="NCBI Taxonomy" id="1768010"/>
    <lineage>
        <taxon>Bacteria</taxon>
        <taxon>Bacillati</taxon>
        <taxon>Actinomycetota</taxon>
        <taxon>Actinomycetes</taxon>
        <taxon>Pseudonocardiales</taxon>
        <taxon>Pseudonocardiaceae</taxon>
    </lineage>
</organism>
<protein>
    <submittedName>
        <fullName evidence="3">Gas vesicle protein</fullName>
    </submittedName>
</protein>
<feature type="domain" description="Dynamin N-terminal" evidence="2">
    <location>
        <begin position="58"/>
        <end position="202"/>
    </location>
</feature>
<evidence type="ECO:0000256" key="1">
    <source>
        <dbReference type="SAM" id="Phobius"/>
    </source>
</evidence>
<dbReference type="PANTHER" id="PTHR43681:SF1">
    <property type="entry name" value="SARCALUMENIN"/>
    <property type="match status" value="1"/>
</dbReference>
<keyword evidence="1" id="KW-0472">Membrane</keyword>
<name>A0A7W7VHZ2_9PSEU</name>
<evidence type="ECO:0000259" key="2">
    <source>
        <dbReference type="Pfam" id="PF00350"/>
    </source>
</evidence>
<dbReference type="AlphaFoldDB" id="A0A7W7VHZ2"/>
<proteinExistence type="predicted"/>
<gene>
    <name evidence="3" type="ORF">FHR82_007195</name>
</gene>
<dbReference type="RefSeq" id="WP_184814947.1">
    <property type="nucleotide sequence ID" value="NZ_JACHJQ010000008.1"/>
</dbReference>
<evidence type="ECO:0000313" key="4">
    <source>
        <dbReference type="Proteomes" id="UP000520767"/>
    </source>
</evidence>
<dbReference type="EMBL" id="JACHJQ010000008">
    <property type="protein sequence ID" value="MBB4910936.1"/>
    <property type="molecule type" value="Genomic_DNA"/>
</dbReference>
<evidence type="ECO:0000313" key="3">
    <source>
        <dbReference type="EMBL" id="MBB4910936.1"/>
    </source>
</evidence>
<dbReference type="Proteomes" id="UP000520767">
    <property type="component" value="Unassembled WGS sequence"/>
</dbReference>